<dbReference type="RefSeq" id="XP_041299633.1">
    <property type="nucleotide sequence ID" value="XM_041428138.1"/>
</dbReference>
<feature type="chain" id="PRO_5040498103" evidence="1">
    <location>
        <begin position="21"/>
        <end position="159"/>
    </location>
</feature>
<organism evidence="2 3">
    <name type="scientific">Suillus discolor</name>
    <dbReference type="NCBI Taxonomy" id="1912936"/>
    <lineage>
        <taxon>Eukaryota</taxon>
        <taxon>Fungi</taxon>
        <taxon>Dikarya</taxon>
        <taxon>Basidiomycota</taxon>
        <taxon>Agaricomycotina</taxon>
        <taxon>Agaricomycetes</taxon>
        <taxon>Agaricomycetidae</taxon>
        <taxon>Boletales</taxon>
        <taxon>Suillineae</taxon>
        <taxon>Suillaceae</taxon>
        <taxon>Suillus</taxon>
    </lineage>
</organism>
<gene>
    <name evidence="2" type="ORF">F5147DRAFT_122343</name>
</gene>
<protein>
    <submittedName>
        <fullName evidence="2">Uncharacterized protein</fullName>
    </submittedName>
</protein>
<proteinExistence type="predicted"/>
<evidence type="ECO:0000313" key="3">
    <source>
        <dbReference type="Proteomes" id="UP000823399"/>
    </source>
</evidence>
<feature type="signal peptide" evidence="1">
    <location>
        <begin position="1"/>
        <end position="20"/>
    </location>
</feature>
<comment type="caution">
    <text evidence="2">The sequence shown here is derived from an EMBL/GenBank/DDBJ whole genome shotgun (WGS) entry which is preliminary data.</text>
</comment>
<evidence type="ECO:0000313" key="2">
    <source>
        <dbReference type="EMBL" id="KAG2119807.1"/>
    </source>
</evidence>
<accession>A0A9P7K035</accession>
<dbReference type="GeneID" id="64690397"/>
<keyword evidence="1" id="KW-0732">Signal</keyword>
<keyword evidence="3" id="KW-1185">Reference proteome</keyword>
<reference evidence="2" key="1">
    <citation type="journal article" date="2020" name="New Phytol.">
        <title>Comparative genomics reveals dynamic genome evolution in host specialist ectomycorrhizal fungi.</title>
        <authorList>
            <person name="Lofgren L.A."/>
            <person name="Nguyen N.H."/>
            <person name="Vilgalys R."/>
            <person name="Ruytinx J."/>
            <person name="Liao H.L."/>
            <person name="Branco S."/>
            <person name="Kuo A."/>
            <person name="LaButti K."/>
            <person name="Lipzen A."/>
            <person name="Andreopoulos W."/>
            <person name="Pangilinan J."/>
            <person name="Riley R."/>
            <person name="Hundley H."/>
            <person name="Na H."/>
            <person name="Barry K."/>
            <person name="Grigoriev I.V."/>
            <person name="Stajich J.E."/>
            <person name="Kennedy P.G."/>
        </authorList>
    </citation>
    <scope>NUCLEOTIDE SEQUENCE</scope>
    <source>
        <strain evidence="2">FC423</strain>
    </source>
</reference>
<dbReference type="EMBL" id="JABBWM010000002">
    <property type="protein sequence ID" value="KAG2119807.1"/>
    <property type="molecule type" value="Genomic_DNA"/>
</dbReference>
<sequence>MAETLSSVLSILHLPCITSAITEVKQKRDEDQGTPFTHRLKADGLQDLSIITGDKLVQFSPTRPTPQAFLLVCLWSCHDFGLPGFANSAQSVKEQEQDDLDSRSQAFKLIVRLGQPFNALLLGQHGLEYKIITLDHSSITAEVKQNECMNKPGFKHTYN</sequence>
<evidence type="ECO:0000256" key="1">
    <source>
        <dbReference type="SAM" id="SignalP"/>
    </source>
</evidence>
<dbReference type="AlphaFoldDB" id="A0A9P7K035"/>
<dbReference type="OrthoDB" id="2691269at2759"/>
<dbReference type="Proteomes" id="UP000823399">
    <property type="component" value="Unassembled WGS sequence"/>
</dbReference>
<name>A0A9P7K035_9AGAM</name>